<evidence type="ECO:0000256" key="5">
    <source>
        <dbReference type="SAM" id="MobiDB-lite"/>
    </source>
</evidence>
<dbReference type="EMBL" id="JAFEMO010000004">
    <property type="protein sequence ID" value="KAH7572072.1"/>
    <property type="molecule type" value="Genomic_DNA"/>
</dbReference>
<name>A0ABQ8I613_9ROSI</name>
<dbReference type="PANTHER" id="PTHR13408">
    <property type="entry name" value="DNA-DIRECTED RNA POLYMERASE III"/>
    <property type="match status" value="1"/>
</dbReference>
<evidence type="ECO:0000256" key="4">
    <source>
        <dbReference type="ARBA" id="ARBA00023242"/>
    </source>
</evidence>
<evidence type="ECO:0000256" key="1">
    <source>
        <dbReference type="ARBA" id="ARBA00004123"/>
    </source>
</evidence>
<proteinExistence type="predicted"/>
<evidence type="ECO:0000313" key="7">
    <source>
        <dbReference type="Proteomes" id="UP000827721"/>
    </source>
</evidence>
<dbReference type="Proteomes" id="UP000827721">
    <property type="component" value="Unassembled WGS sequence"/>
</dbReference>
<keyword evidence="2" id="KW-0240">DNA-directed RNA polymerase</keyword>
<accession>A0ABQ8I613</accession>
<evidence type="ECO:0000313" key="6">
    <source>
        <dbReference type="EMBL" id="KAH7572072.1"/>
    </source>
</evidence>
<evidence type="ECO:0008006" key="8">
    <source>
        <dbReference type="Google" id="ProtNLM"/>
    </source>
</evidence>
<feature type="region of interest" description="Disordered" evidence="5">
    <location>
        <begin position="1"/>
        <end position="41"/>
    </location>
</feature>
<dbReference type="Pfam" id="PF05132">
    <property type="entry name" value="RNA_pol_Rpc4"/>
    <property type="match status" value="1"/>
</dbReference>
<keyword evidence="4" id="KW-0539">Nucleus</keyword>
<comment type="caution">
    <text evidence="6">The sequence shown here is derived from an EMBL/GenBank/DDBJ whole genome shotgun (WGS) entry which is preliminary data.</text>
</comment>
<keyword evidence="3" id="KW-0804">Transcription</keyword>
<dbReference type="InterPro" id="IPR007811">
    <property type="entry name" value="RPC4"/>
</dbReference>
<organism evidence="6 7">
    <name type="scientific">Xanthoceras sorbifolium</name>
    <dbReference type="NCBI Taxonomy" id="99658"/>
    <lineage>
        <taxon>Eukaryota</taxon>
        <taxon>Viridiplantae</taxon>
        <taxon>Streptophyta</taxon>
        <taxon>Embryophyta</taxon>
        <taxon>Tracheophyta</taxon>
        <taxon>Spermatophyta</taxon>
        <taxon>Magnoliopsida</taxon>
        <taxon>eudicotyledons</taxon>
        <taxon>Gunneridae</taxon>
        <taxon>Pentapetalae</taxon>
        <taxon>rosids</taxon>
        <taxon>malvids</taxon>
        <taxon>Sapindales</taxon>
        <taxon>Sapindaceae</taxon>
        <taxon>Xanthoceroideae</taxon>
        <taxon>Xanthoceras</taxon>
    </lineage>
</organism>
<reference evidence="6 7" key="1">
    <citation type="submission" date="2021-02" db="EMBL/GenBank/DDBJ databases">
        <title>Plant Genome Project.</title>
        <authorList>
            <person name="Zhang R.-G."/>
        </authorList>
    </citation>
    <scope>NUCLEOTIDE SEQUENCE [LARGE SCALE GENOMIC DNA]</scope>
    <source>
        <tissue evidence="6">Leaves</tissue>
    </source>
</reference>
<sequence>MEENPEPSMLFLQLPPSMPTKKRSATADDKEAIESSKPRGGARTIELPAGFMGKMLVYRSGVVKLKLGDILYDVTAGLDSTFAQDVAAINTVEKNCCIVGELNKRAILTPDVDSVLHSLADL</sequence>
<keyword evidence="7" id="KW-1185">Reference proteome</keyword>
<comment type="subcellular location">
    <subcellularLocation>
        <location evidence="1">Nucleus</location>
    </subcellularLocation>
</comment>
<gene>
    <name evidence="6" type="ORF">JRO89_XS04G0197500</name>
</gene>
<protein>
    <recommendedName>
        <fullName evidence="8">DNA-directed RNA polymerase III subunit RPC4</fullName>
    </recommendedName>
</protein>
<dbReference type="PANTHER" id="PTHR13408:SF0">
    <property type="entry name" value="DNA-DIRECTED RNA POLYMERASE III SUBUNIT RPC4"/>
    <property type="match status" value="1"/>
</dbReference>
<feature type="compositionally biased region" description="Basic and acidic residues" evidence="5">
    <location>
        <begin position="25"/>
        <end position="37"/>
    </location>
</feature>
<evidence type="ECO:0000256" key="2">
    <source>
        <dbReference type="ARBA" id="ARBA00022478"/>
    </source>
</evidence>
<evidence type="ECO:0000256" key="3">
    <source>
        <dbReference type="ARBA" id="ARBA00023163"/>
    </source>
</evidence>